<dbReference type="GO" id="GO:0015833">
    <property type="term" value="P:peptide transport"/>
    <property type="evidence" value="ECO:0007669"/>
    <property type="project" value="TreeGrafter"/>
</dbReference>
<protein>
    <submittedName>
        <fullName evidence="3">ABC transporter substrate-binding protein</fullName>
    </submittedName>
</protein>
<dbReference type="PANTHER" id="PTHR30290">
    <property type="entry name" value="PERIPLASMIC BINDING COMPONENT OF ABC TRANSPORTER"/>
    <property type="match status" value="1"/>
</dbReference>
<evidence type="ECO:0000259" key="2">
    <source>
        <dbReference type="Pfam" id="PF00496"/>
    </source>
</evidence>
<name>A0A372JFY3_9ACTN</name>
<dbReference type="Proteomes" id="UP000261811">
    <property type="component" value="Unassembled WGS sequence"/>
</dbReference>
<accession>A0A372JFY3</accession>
<dbReference type="AlphaFoldDB" id="A0A372JFY3"/>
<feature type="domain" description="Solute-binding protein family 5" evidence="2">
    <location>
        <begin position="95"/>
        <end position="502"/>
    </location>
</feature>
<keyword evidence="4" id="KW-1185">Reference proteome</keyword>
<dbReference type="EMBL" id="QURH01000644">
    <property type="protein sequence ID" value="RFU38935.1"/>
    <property type="molecule type" value="Genomic_DNA"/>
</dbReference>
<comment type="caution">
    <text evidence="3">The sequence shown here is derived from an EMBL/GenBank/DDBJ whole genome shotgun (WGS) entry which is preliminary data.</text>
</comment>
<dbReference type="Gene3D" id="3.40.190.10">
    <property type="entry name" value="Periplasmic binding protein-like II"/>
    <property type="match status" value="1"/>
</dbReference>
<dbReference type="InterPro" id="IPR030678">
    <property type="entry name" value="Peptide/Ni-bd"/>
</dbReference>
<evidence type="ECO:0000313" key="3">
    <source>
        <dbReference type="EMBL" id="RFU38935.1"/>
    </source>
</evidence>
<dbReference type="InterPro" id="IPR039424">
    <property type="entry name" value="SBP_5"/>
</dbReference>
<reference evidence="3 4" key="1">
    <citation type="submission" date="2018-08" db="EMBL/GenBank/DDBJ databases">
        <title>Actinomadura jelena sp. nov., a novel Actinomycete isolated from soil in Chad.</title>
        <authorList>
            <person name="Shi L."/>
        </authorList>
    </citation>
    <scope>NUCLEOTIDE SEQUENCE [LARGE SCALE GENOMIC DNA]</scope>
    <source>
        <strain evidence="3 4">NEAU-G17</strain>
    </source>
</reference>
<dbReference type="InterPro" id="IPR000914">
    <property type="entry name" value="SBP_5_dom"/>
</dbReference>
<dbReference type="Pfam" id="PF00496">
    <property type="entry name" value="SBP_bac_5"/>
    <property type="match status" value="1"/>
</dbReference>
<dbReference type="OrthoDB" id="5240629at2"/>
<dbReference type="Gene3D" id="3.10.105.10">
    <property type="entry name" value="Dipeptide-binding Protein, Domain 3"/>
    <property type="match status" value="1"/>
</dbReference>
<evidence type="ECO:0000313" key="4">
    <source>
        <dbReference type="Proteomes" id="UP000261811"/>
    </source>
</evidence>
<dbReference type="GO" id="GO:0043190">
    <property type="term" value="C:ATP-binding cassette (ABC) transporter complex"/>
    <property type="evidence" value="ECO:0007669"/>
    <property type="project" value="InterPro"/>
</dbReference>
<proteinExistence type="predicted"/>
<dbReference type="PIRSF" id="PIRSF002741">
    <property type="entry name" value="MppA"/>
    <property type="match status" value="1"/>
</dbReference>
<dbReference type="PANTHER" id="PTHR30290:SF83">
    <property type="entry name" value="ABC TRANSPORTER SUBSTRATE-BINDING PROTEIN"/>
    <property type="match status" value="1"/>
</dbReference>
<dbReference type="RefSeq" id="WP_117359698.1">
    <property type="nucleotide sequence ID" value="NZ_QURH01000644.1"/>
</dbReference>
<feature type="compositionally biased region" description="Low complexity" evidence="1">
    <location>
        <begin position="1"/>
        <end position="33"/>
    </location>
</feature>
<gene>
    <name evidence="3" type="ORF">DZF91_25070</name>
</gene>
<evidence type="ECO:0000256" key="1">
    <source>
        <dbReference type="SAM" id="MobiDB-lite"/>
    </source>
</evidence>
<dbReference type="SUPFAM" id="SSF53850">
    <property type="entry name" value="Periplasmic binding protein-like II"/>
    <property type="match status" value="1"/>
</dbReference>
<feature type="region of interest" description="Disordered" evidence="1">
    <location>
        <begin position="1"/>
        <end position="50"/>
    </location>
</feature>
<organism evidence="3 4">
    <name type="scientific">Actinomadura logoneensis</name>
    <dbReference type="NCBI Taxonomy" id="2293572"/>
    <lineage>
        <taxon>Bacteria</taxon>
        <taxon>Bacillati</taxon>
        <taxon>Actinomycetota</taxon>
        <taxon>Actinomycetes</taxon>
        <taxon>Streptosporangiales</taxon>
        <taxon>Thermomonosporaceae</taxon>
        <taxon>Actinomadura</taxon>
    </lineage>
</organism>
<dbReference type="GO" id="GO:1904680">
    <property type="term" value="F:peptide transmembrane transporter activity"/>
    <property type="evidence" value="ECO:0007669"/>
    <property type="project" value="TreeGrafter"/>
</dbReference>
<dbReference type="GO" id="GO:0042597">
    <property type="term" value="C:periplasmic space"/>
    <property type="evidence" value="ECO:0007669"/>
    <property type="project" value="UniProtKB-ARBA"/>
</dbReference>
<sequence length="607" mass="66523">MTNTASESTSERGTATGTGTAAGTAPDSAAGTAERPGDPRYGGTLRLRGPGGVDHIDTASAYYATSAQILRALTRHLFAYPAQDDLSAPDRSFTPVPDLAAEVPTVENGGISADRRTYTVRLREGVLWDSAPPREVTAHDVVRAFKRLPNPVSGAGALPYFTTTIEGMAEYCDAYRAAFEETDPTPKALAEFQDTHDIAGLRALDDHTVEFRLRRPANDMLNILATGFTAPAPAEYDAYLPDSMEFRRNTLSCAPYRLVRYDDRGERIVMERNPVWRKETDPIRNQYVERIEIEVDTSPVPEMERRMDAGEVDLAWSYTAVSWDRPKPGQDAPARSYPGFALNPYLVFNLRSPNAGRATSDRRVREAVAYAIDKVAIGEILDALDAPNRPLGSVIPVGSIGHRDDFDPYPTPGSRGDPGKARALLVEAGYGDGLTLVAAVRSIGIHQKVMACVEASLERIGITLDYRYYTQAEYYGSALSNPDAGRAGAWDIAEPGFTPDWFGNNGRVIVQPLFQTNDVPGTTNYGGYSNPEVDELIERALEEPDPAAADELWHRVDARIMADLPVVPILSFAAMTSRYHGSRVRNPVHVPQIQFFDITNIWLDPAT</sequence>